<accession>A0A0F9GID6</accession>
<reference evidence="1" key="1">
    <citation type="journal article" date="2015" name="Nature">
        <title>Complex archaea that bridge the gap between prokaryotes and eukaryotes.</title>
        <authorList>
            <person name="Spang A."/>
            <person name="Saw J.H."/>
            <person name="Jorgensen S.L."/>
            <person name="Zaremba-Niedzwiedzka K."/>
            <person name="Martijn J."/>
            <person name="Lind A.E."/>
            <person name="van Eijk R."/>
            <person name="Schleper C."/>
            <person name="Guy L."/>
            <person name="Ettema T.J."/>
        </authorList>
    </citation>
    <scope>NUCLEOTIDE SEQUENCE</scope>
</reference>
<name>A0A0F9GID6_9ZZZZ</name>
<organism evidence="1">
    <name type="scientific">marine sediment metagenome</name>
    <dbReference type="NCBI Taxonomy" id="412755"/>
    <lineage>
        <taxon>unclassified sequences</taxon>
        <taxon>metagenomes</taxon>
        <taxon>ecological metagenomes</taxon>
    </lineage>
</organism>
<comment type="caution">
    <text evidence="1">The sequence shown here is derived from an EMBL/GenBank/DDBJ whole genome shotgun (WGS) entry which is preliminary data.</text>
</comment>
<dbReference type="SUPFAM" id="SSF52309">
    <property type="entry name" value="N-(deoxy)ribosyltransferase-like"/>
    <property type="match status" value="1"/>
</dbReference>
<gene>
    <name evidence="1" type="ORF">LCGC14_1823140</name>
</gene>
<sequence>MYKKSNIFDGSCNCNASIFTVISGSFRKHLKYISRLKKDLEHHGVAVLSPSGDNAINPKEEFIILDSDPISNPKILQDSVFAKIRRSTFLVVANIEGYLGRAAVMEMGYAIALGIPIYTLEPVSDPNLSPYCNLLEEAFPHIDFSIFEKVPKISKKRVVND</sequence>
<proteinExistence type="predicted"/>
<evidence type="ECO:0008006" key="2">
    <source>
        <dbReference type="Google" id="ProtNLM"/>
    </source>
</evidence>
<protein>
    <recommendedName>
        <fullName evidence="2">Nucleoside 2-deoxyribosyltransferase</fullName>
    </recommendedName>
</protein>
<dbReference type="Gene3D" id="3.40.50.450">
    <property type="match status" value="1"/>
</dbReference>
<evidence type="ECO:0000313" key="1">
    <source>
        <dbReference type="EMBL" id="KKL98563.1"/>
    </source>
</evidence>
<dbReference type="EMBL" id="LAZR01017885">
    <property type="protein sequence ID" value="KKL98563.1"/>
    <property type="molecule type" value="Genomic_DNA"/>
</dbReference>
<dbReference type="AlphaFoldDB" id="A0A0F9GID6"/>